<gene>
    <name evidence="10" type="ORF">DNHGIG_18820</name>
</gene>
<evidence type="ECO:0000256" key="3">
    <source>
        <dbReference type="ARBA" id="ARBA00022448"/>
    </source>
</evidence>
<evidence type="ECO:0000313" key="10">
    <source>
        <dbReference type="EMBL" id="GIM46333.1"/>
    </source>
</evidence>
<dbReference type="Gene3D" id="1.20.1250.20">
    <property type="entry name" value="MFS general substrate transporter like domains"/>
    <property type="match status" value="2"/>
</dbReference>
<evidence type="ECO:0000256" key="1">
    <source>
        <dbReference type="ARBA" id="ARBA00004651"/>
    </source>
</evidence>
<comment type="subcellular location">
    <subcellularLocation>
        <location evidence="1">Cell membrane</location>
        <topology evidence="1">Multi-pass membrane protein</topology>
    </subcellularLocation>
</comment>
<feature type="transmembrane region" description="Helical" evidence="8">
    <location>
        <begin position="114"/>
        <end position="134"/>
    </location>
</feature>
<evidence type="ECO:0000259" key="9">
    <source>
        <dbReference type="PROSITE" id="PS50850"/>
    </source>
</evidence>
<organism evidence="10 11">
    <name type="scientific">Collibacillus ludicampi</name>
    <dbReference type="NCBI Taxonomy" id="2771369"/>
    <lineage>
        <taxon>Bacteria</taxon>
        <taxon>Bacillati</taxon>
        <taxon>Bacillota</taxon>
        <taxon>Bacilli</taxon>
        <taxon>Bacillales</taxon>
        <taxon>Alicyclobacillaceae</taxon>
        <taxon>Collibacillus</taxon>
    </lineage>
</organism>
<dbReference type="EMBL" id="BOQE01000001">
    <property type="protein sequence ID" value="GIM46333.1"/>
    <property type="molecule type" value="Genomic_DNA"/>
</dbReference>
<dbReference type="PANTHER" id="PTHR43271">
    <property type="entry name" value="BLL2771 PROTEIN"/>
    <property type="match status" value="1"/>
</dbReference>
<evidence type="ECO:0000256" key="8">
    <source>
        <dbReference type="SAM" id="Phobius"/>
    </source>
</evidence>
<dbReference type="InterPro" id="IPR036259">
    <property type="entry name" value="MFS_trans_sf"/>
</dbReference>
<dbReference type="PROSITE" id="PS50850">
    <property type="entry name" value="MFS"/>
    <property type="match status" value="1"/>
</dbReference>
<dbReference type="GO" id="GO:0022857">
    <property type="term" value="F:transmembrane transporter activity"/>
    <property type="evidence" value="ECO:0007669"/>
    <property type="project" value="InterPro"/>
</dbReference>
<keyword evidence="5 8" id="KW-0812">Transmembrane</keyword>
<name>A0AAV4LF97_9BACL</name>
<dbReference type="PROSITE" id="PS00216">
    <property type="entry name" value="SUGAR_TRANSPORT_1"/>
    <property type="match status" value="1"/>
</dbReference>
<dbReference type="Proteomes" id="UP001057291">
    <property type="component" value="Unassembled WGS sequence"/>
</dbReference>
<dbReference type="InterPro" id="IPR011701">
    <property type="entry name" value="MFS"/>
</dbReference>
<dbReference type="CDD" id="cd17324">
    <property type="entry name" value="MFS_NepI_like"/>
    <property type="match status" value="1"/>
</dbReference>
<keyword evidence="6 8" id="KW-1133">Transmembrane helix</keyword>
<dbReference type="AlphaFoldDB" id="A0AAV4LF97"/>
<keyword evidence="11" id="KW-1185">Reference proteome</keyword>
<feature type="domain" description="Major facilitator superfamily (MFS) profile" evidence="9">
    <location>
        <begin position="1"/>
        <end position="249"/>
    </location>
</feature>
<keyword evidence="4" id="KW-1003">Cell membrane</keyword>
<evidence type="ECO:0000256" key="5">
    <source>
        <dbReference type="ARBA" id="ARBA00022692"/>
    </source>
</evidence>
<feature type="transmembrane region" description="Helical" evidence="8">
    <location>
        <begin position="71"/>
        <end position="94"/>
    </location>
</feature>
<dbReference type="PANTHER" id="PTHR43271:SF2">
    <property type="entry name" value="BLL2771 PROTEIN"/>
    <property type="match status" value="1"/>
</dbReference>
<feature type="transmembrane region" description="Helical" evidence="8">
    <location>
        <begin position="141"/>
        <end position="159"/>
    </location>
</feature>
<dbReference type="Pfam" id="PF07690">
    <property type="entry name" value="MFS_1"/>
    <property type="match status" value="1"/>
</dbReference>
<keyword evidence="3" id="KW-0813">Transport</keyword>
<dbReference type="InterPro" id="IPR020846">
    <property type="entry name" value="MFS_dom"/>
</dbReference>
<feature type="transmembrane region" description="Helical" evidence="8">
    <location>
        <begin position="223"/>
        <end position="244"/>
    </location>
</feature>
<evidence type="ECO:0000256" key="7">
    <source>
        <dbReference type="ARBA" id="ARBA00023136"/>
    </source>
</evidence>
<feature type="transmembrane region" description="Helical" evidence="8">
    <location>
        <begin position="26"/>
        <end position="50"/>
    </location>
</feature>
<comment type="similarity">
    <text evidence="2">Belongs to the major facilitator superfamily.</text>
</comment>
<sequence length="263" mass="28706">MGVYVSANVAGGLVGRVISGPISETYSWQTVFGVIAVCSSVIAFLVWNFLPSPRYQSKRSEQSFLLHFRNPALVGAFLIGFSQFFAFIGFFTYIPFYASESPFHLSITQISLLYATYSFGIFSAPFAGFLSDIIGRRSTMALGHLIGGVGILITLYSSVPALIVGSSLLTLGNFASQSATTAFVTDIAEESRGAATSLYLFFFYVGGSLGAWIPGILWKEFGWHGLVFLTVGTIVLALLSNLILASRNRGKFHFQNDFRNFIR</sequence>
<dbReference type="SUPFAM" id="SSF103473">
    <property type="entry name" value="MFS general substrate transporter"/>
    <property type="match status" value="1"/>
</dbReference>
<protein>
    <recommendedName>
        <fullName evidence="9">Major facilitator superfamily (MFS) profile domain-containing protein</fullName>
    </recommendedName>
</protein>
<evidence type="ECO:0000313" key="11">
    <source>
        <dbReference type="Proteomes" id="UP001057291"/>
    </source>
</evidence>
<accession>A0AAV4LF97</accession>
<evidence type="ECO:0000256" key="4">
    <source>
        <dbReference type="ARBA" id="ARBA00022475"/>
    </source>
</evidence>
<comment type="caution">
    <text evidence="10">The sequence shown here is derived from an EMBL/GenBank/DDBJ whole genome shotgun (WGS) entry which is preliminary data.</text>
</comment>
<evidence type="ECO:0000256" key="6">
    <source>
        <dbReference type="ARBA" id="ARBA00022989"/>
    </source>
</evidence>
<keyword evidence="7 8" id="KW-0472">Membrane</keyword>
<feature type="transmembrane region" description="Helical" evidence="8">
    <location>
        <begin position="197"/>
        <end position="217"/>
    </location>
</feature>
<dbReference type="GO" id="GO:0005886">
    <property type="term" value="C:plasma membrane"/>
    <property type="evidence" value="ECO:0007669"/>
    <property type="project" value="UniProtKB-SubCell"/>
</dbReference>
<dbReference type="InterPro" id="IPR005829">
    <property type="entry name" value="Sugar_transporter_CS"/>
</dbReference>
<evidence type="ECO:0000256" key="2">
    <source>
        <dbReference type="ARBA" id="ARBA00008335"/>
    </source>
</evidence>
<reference evidence="10" key="1">
    <citation type="journal article" date="2023" name="Int. J. Syst. Evol. Microbiol.">
        <title>Collibacillus ludicampi gen. nov., sp. nov., a new soil bacterium of the family Alicyclobacillaceae.</title>
        <authorList>
            <person name="Jojima T."/>
            <person name="Ioku Y."/>
            <person name="Fukuta Y."/>
            <person name="Shirasaka N."/>
            <person name="Matsumura Y."/>
            <person name="Mori M."/>
        </authorList>
    </citation>
    <scope>NUCLEOTIDE SEQUENCE</scope>
    <source>
        <strain evidence="10">TP075</strain>
    </source>
</reference>
<proteinExistence type="inferred from homology"/>